<dbReference type="AlphaFoldDB" id="A0AAN8S3E6"/>
<dbReference type="SUPFAM" id="SSF140809">
    <property type="entry name" value="Rhabdovirus nucleoprotein-like"/>
    <property type="match status" value="1"/>
</dbReference>
<dbReference type="InterPro" id="IPR035961">
    <property type="entry name" value="Rhabdovirus_nucleoprotein-like"/>
</dbReference>
<reference evidence="3 4" key="1">
    <citation type="submission" date="2023-10" db="EMBL/GenBank/DDBJ databases">
        <title>Genomes of two closely related lineages of the louse Polyplax serrata with different host specificities.</title>
        <authorList>
            <person name="Martinu J."/>
            <person name="Tarabai H."/>
            <person name="Stefka J."/>
            <person name="Hypsa V."/>
        </authorList>
    </citation>
    <scope>NUCLEOTIDE SEQUENCE [LARGE SCALE GENOMIC DNA]</scope>
    <source>
        <strain evidence="3">HR10_N</strain>
    </source>
</reference>
<feature type="domain" description="Rhabdovirus nucleocapsid" evidence="2">
    <location>
        <begin position="40"/>
        <end position="246"/>
    </location>
</feature>
<gene>
    <name evidence="3" type="ORF">RUM43_015072</name>
</gene>
<name>A0AAN8S3E6_POLSC</name>
<organism evidence="3 4">
    <name type="scientific">Polyplax serrata</name>
    <name type="common">Common mouse louse</name>
    <dbReference type="NCBI Taxonomy" id="468196"/>
    <lineage>
        <taxon>Eukaryota</taxon>
        <taxon>Metazoa</taxon>
        <taxon>Ecdysozoa</taxon>
        <taxon>Arthropoda</taxon>
        <taxon>Hexapoda</taxon>
        <taxon>Insecta</taxon>
        <taxon>Pterygota</taxon>
        <taxon>Neoptera</taxon>
        <taxon>Paraneoptera</taxon>
        <taxon>Psocodea</taxon>
        <taxon>Troctomorpha</taxon>
        <taxon>Phthiraptera</taxon>
        <taxon>Anoplura</taxon>
        <taxon>Polyplacidae</taxon>
        <taxon>Polyplax</taxon>
    </lineage>
</organism>
<dbReference type="InterPro" id="IPR000448">
    <property type="entry name" value="Rhabdo_ncapsid"/>
</dbReference>
<evidence type="ECO:0000313" key="4">
    <source>
        <dbReference type="Proteomes" id="UP001372834"/>
    </source>
</evidence>
<sequence>MATHSGKLTALSHVTQTLTFVEYATRKVWDTEVIRTDRAITYPQNWLKGSQKPTVTISYGDKSLKELSEDCHVNYQSGTLNLAVVKAFLIKFAEQHITQNLAQSWSPNNRVVGRAGDIISPVSLLDVQFSGGGGDLATTHDIIDLESLVGGILLIYRCIRVPAGGFENDFLSTLTTRARTVFPKSVYINLMIARNNYPSWDQDLHFRSIVAAIDMFLVKFPTHPMSRIRMGSIPSREPLSGLAAVAIAAGPTNYAKAAGSPKVSQDVVKGKARARKNHPGSTEESLPGALSPDANPHLATREAGRKNPPQPPGARGEPRGGGGLLTKQRRER</sequence>
<proteinExistence type="predicted"/>
<dbReference type="Pfam" id="PF00945">
    <property type="entry name" value="Rhabdo_ncap"/>
    <property type="match status" value="1"/>
</dbReference>
<comment type="caution">
    <text evidence="3">The sequence shown here is derived from an EMBL/GenBank/DDBJ whole genome shotgun (WGS) entry which is preliminary data.</text>
</comment>
<dbReference type="InterPro" id="IPR023330">
    <property type="entry name" value="Rhabdovirus_ncapsid_N"/>
</dbReference>
<accession>A0AAN8S3E6</accession>
<evidence type="ECO:0000256" key="1">
    <source>
        <dbReference type="SAM" id="MobiDB-lite"/>
    </source>
</evidence>
<dbReference type="Proteomes" id="UP001372834">
    <property type="component" value="Unassembled WGS sequence"/>
</dbReference>
<evidence type="ECO:0000259" key="2">
    <source>
        <dbReference type="Pfam" id="PF00945"/>
    </source>
</evidence>
<dbReference type="EMBL" id="JAWJWE010000018">
    <property type="protein sequence ID" value="KAK6630093.1"/>
    <property type="molecule type" value="Genomic_DNA"/>
</dbReference>
<dbReference type="Gene3D" id="1.10.3570.10">
    <property type="entry name" value="Rhabdovirus nucleocapsid protein like domain"/>
    <property type="match status" value="1"/>
</dbReference>
<protein>
    <recommendedName>
        <fullName evidence="2">Rhabdovirus nucleocapsid domain-containing protein</fullName>
    </recommendedName>
</protein>
<feature type="region of interest" description="Disordered" evidence="1">
    <location>
        <begin position="255"/>
        <end position="332"/>
    </location>
</feature>
<evidence type="ECO:0000313" key="3">
    <source>
        <dbReference type="EMBL" id="KAK6630093.1"/>
    </source>
</evidence>